<dbReference type="InterPro" id="IPR050953">
    <property type="entry name" value="N4_N6_ade-DNA_methylase"/>
</dbReference>
<reference evidence="11" key="2">
    <citation type="journal article" date="1992" name="Gene">
        <title>The corrected nucleotide sequences of the TaqI restriction and modification enzymes reveal a thirteen-codon overlap.</title>
        <authorList>
            <person name="Barany F."/>
            <person name="Slatko B."/>
            <person name="Danzitz M."/>
            <person name="Cowburn D."/>
            <person name="Schildkraut I."/>
            <person name="Wilson G.G."/>
        </authorList>
    </citation>
    <scope>NUCLEOTIDE SEQUENCE</scope>
    <source>
        <strain evidence="11">HB8</strain>
    </source>
</reference>
<accession>Q56238</accession>
<dbReference type="InterPro" id="IPR029063">
    <property type="entry name" value="SAM-dependent_MTases_sf"/>
</dbReference>
<dbReference type="SUPFAM" id="SSF116734">
    <property type="entry name" value="DNA methylase specificity domain"/>
    <property type="match status" value="1"/>
</dbReference>
<evidence type="ECO:0000256" key="6">
    <source>
        <dbReference type="ARBA" id="ARBA00023125"/>
    </source>
</evidence>
<dbReference type="InterPro" id="IPR002052">
    <property type="entry name" value="DNA_methylase_N6_adenine_CS"/>
</dbReference>
<feature type="domain" description="Type II methyltransferase M.TaqI-like" evidence="9">
    <location>
        <begin position="93"/>
        <end position="183"/>
    </location>
</feature>
<proteinExistence type="predicted"/>
<keyword evidence="3" id="KW-0808">Transferase</keyword>
<dbReference type="InterPro" id="IPR011639">
    <property type="entry name" value="MethylTrfase_TaqI-like_dom"/>
</dbReference>
<evidence type="ECO:0000259" key="10">
    <source>
        <dbReference type="Pfam" id="PF12950"/>
    </source>
</evidence>
<evidence type="ECO:0000256" key="2">
    <source>
        <dbReference type="ARBA" id="ARBA00022603"/>
    </source>
</evidence>
<dbReference type="CDD" id="cd02440">
    <property type="entry name" value="AdoMet_MTases"/>
    <property type="match status" value="1"/>
</dbReference>
<keyword evidence="6" id="KW-0238">DNA-binding</keyword>
<dbReference type="InterPro" id="IPR025931">
    <property type="entry name" value="TaqI_C"/>
</dbReference>
<dbReference type="PROSITE" id="PS00092">
    <property type="entry name" value="N6_MTASE"/>
    <property type="match status" value="1"/>
</dbReference>
<feature type="region of interest" description="Disordered" evidence="8">
    <location>
        <begin position="407"/>
        <end position="428"/>
    </location>
</feature>
<evidence type="ECO:0000313" key="11">
    <source>
        <dbReference type="EMBL" id="AAA27491.1"/>
    </source>
</evidence>
<dbReference type="Gene3D" id="3.40.50.150">
    <property type="entry name" value="Vaccinia Virus protein VP39"/>
    <property type="match status" value="1"/>
</dbReference>
<dbReference type="GO" id="GO:0032259">
    <property type="term" value="P:methylation"/>
    <property type="evidence" value="ECO:0007669"/>
    <property type="project" value="UniProtKB-KW"/>
</dbReference>
<evidence type="ECO:0000256" key="1">
    <source>
        <dbReference type="ARBA" id="ARBA00011900"/>
    </source>
</evidence>
<gene>
    <name evidence="11" type="primary">M. TthHB8I</name>
</gene>
<reference evidence="11" key="1">
    <citation type="journal article" date="1992" name="Gene">
        <title>Cloning and sequencing of genes encoding the TthHB8I restriction and modification enzymes: comparison with the isoschizomeric TaqI enzymes.</title>
        <authorList>
            <person name="Brany F."/>
            <person name="Danzitz M."/>
            <person name="Zebala J."/>
            <person name="Mayer A."/>
        </authorList>
    </citation>
    <scope>NUCLEOTIDE SEQUENCE</scope>
    <source>
        <strain evidence="11">HB8</strain>
    </source>
</reference>
<evidence type="ECO:0000256" key="3">
    <source>
        <dbReference type="ARBA" id="ARBA00022679"/>
    </source>
</evidence>
<keyword evidence="5" id="KW-0680">Restriction system</keyword>
<evidence type="ECO:0000259" key="9">
    <source>
        <dbReference type="Pfam" id="PF07669"/>
    </source>
</evidence>
<protein>
    <recommendedName>
        <fullName evidence="1">site-specific DNA-methyltransferase (adenine-specific)</fullName>
        <ecNumber evidence="1">2.1.1.72</ecNumber>
    </recommendedName>
</protein>
<name>Q56238_THETH</name>
<sequence>MLFPPSLPPTASGRSLGRVETPPGLVRFMVGLAEARKGVRVLEPACADGPFLRAFREAHGTGYRFVGVEIDPHALDLPPWAEGVVADFLLWEPGEAFDLILGNPPYGIVGEASKYPIHVLREVKGLYKKTLSTWKGKYNLYGAFIEKSVRLLREGGTLVFVVPATWLVLDDFSLLRSFLAREGRTEVYYLGEVFPGRKVSAVVLRFRKGGKGLALWDTRRDGETFTPLLWSEKPEWKGEIIRFETGWTREMEASGPPLGSLFHIPFAARSPEFKKHPAVQKEPEPGLVPVLTGRNLKPGWIDYESNHSGLWMPKERAKELRDFYATPHLVVAHTKGTKVVAAWDERAYPWREEFHLLPKEGVELDPLFLVEWLNSDKIQEYVKTLYRDFVPHLTLRMLERIPALLPRKGNTERRKHGPYTSPESAGSF</sequence>
<evidence type="ECO:0000256" key="5">
    <source>
        <dbReference type="ARBA" id="ARBA00022747"/>
    </source>
</evidence>
<dbReference type="GO" id="GO:0003677">
    <property type="term" value="F:DNA binding"/>
    <property type="evidence" value="ECO:0007669"/>
    <property type="project" value="UniProtKB-KW"/>
</dbReference>
<dbReference type="InterPro" id="IPR023135">
    <property type="entry name" value="N6_DNA_MeTrfase_TaqI_C"/>
</dbReference>
<organism evidence="11">
    <name type="scientific">Thermus thermophilus</name>
    <dbReference type="NCBI Taxonomy" id="274"/>
    <lineage>
        <taxon>Bacteria</taxon>
        <taxon>Thermotogati</taxon>
        <taxon>Deinococcota</taxon>
        <taxon>Deinococci</taxon>
        <taxon>Thermales</taxon>
        <taxon>Thermaceae</taxon>
        <taxon>Thermus</taxon>
    </lineage>
</organism>
<dbReference type="AlphaFoldDB" id="Q56238"/>
<dbReference type="Pfam" id="PF12950">
    <property type="entry name" value="TaqI_C"/>
    <property type="match status" value="1"/>
</dbReference>
<dbReference type="SUPFAM" id="SSF53335">
    <property type="entry name" value="S-adenosyl-L-methionine-dependent methyltransferases"/>
    <property type="match status" value="1"/>
</dbReference>
<dbReference type="InterPro" id="IPR021188">
    <property type="entry name" value="N6_DNA_MeTrfase_TaqI"/>
</dbReference>
<evidence type="ECO:0000256" key="8">
    <source>
        <dbReference type="SAM" id="MobiDB-lite"/>
    </source>
</evidence>
<feature type="domain" description="TaqI-like C-terminal specificity" evidence="10">
    <location>
        <begin position="289"/>
        <end position="402"/>
    </location>
</feature>
<evidence type="ECO:0000256" key="4">
    <source>
        <dbReference type="ARBA" id="ARBA00022691"/>
    </source>
</evidence>
<dbReference type="PANTHER" id="PTHR33841:SF6">
    <property type="entry name" value="TYPE II METHYLTRANSFERASE M.HINDII"/>
    <property type="match status" value="1"/>
</dbReference>
<dbReference type="PIRSF" id="PIRSF037236">
    <property type="entry name" value="Ade-sp_methyltransferase_TaqI"/>
    <property type="match status" value="1"/>
</dbReference>
<dbReference type="Pfam" id="PF07669">
    <property type="entry name" value="Eco57I"/>
    <property type="match status" value="1"/>
</dbReference>
<evidence type="ECO:0000256" key="7">
    <source>
        <dbReference type="ARBA" id="ARBA00047942"/>
    </source>
</evidence>
<comment type="catalytic activity">
    <reaction evidence="7">
        <text>a 2'-deoxyadenosine in DNA + S-adenosyl-L-methionine = an N(6)-methyl-2'-deoxyadenosine in DNA + S-adenosyl-L-homocysteine + H(+)</text>
        <dbReference type="Rhea" id="RHEA:15197"/>
        <dbReference type="Rhea" id="RHEA-COMP:12418"/>
        <dbReference type="Rhea" id="RHEA-COMP:12419"/>
        <dbReference type="ChEBI" id="CHEBI:15378"/>
        <dbReference type="ChEBI" id="CHEBI:57856"/>
        <dbReference type="ChEBI" id="CHEBI:59789"/>
        <dbReference type="ChEBI" id="CHEBI:90615"/>
        <dbReference type="ChEBI" id="CHEBI:90616"/>
        <dbReference type="EC" id="2.1.1.72"/>
    </reaction>
</comment>
<keyword evidence="2 11" id="KW-0489">Methyltransferase</keyword>
<dbReference type="PANTHER" id="PTHR33841">
    <property type="entry name" value="DNA METHYLTRANSFERASE YEEA-RELATED"/>
    <property type="match status" value="1"/>
</dbReference>
<dbReference type="EC" id="2.1.1.72" evidence="1"/>
<dbReference type="GO" id="GO:0009007">
    <property type="term" value="F:site-specific DNA-methyltransferase (adenine-specific) activity"/>
    <property type="evidence" value="ECO:0007669"/>
    <property type="project" value="UniProtKB-EC"/>
</dbReference>
<dbReference type="PRINTS" id="PR00507">
    <property type="entry name" value="N12N6MTFRASE"/>
</dbReference>
<dbReference type="Gene3D" id="3.90.220.10">
    <property type="entry name" value="Adenine-n6-DNA-methyltransferase Taqi, Chain A, domain 2"/>
    <property type="match status" value="1"/>
</dbReference>
<keyword evidence="4" id="KW-0949">S-adenosyl-L-methionine</keyword>
<dbReference type="EMBL" id="M76682">
    <property type="protein sequence ID" value="AAA27491.1"/>
    <property type="molecule type" value="Genomic_DNA"/>
</dbReference>
<dbReference type="GO" id="GO:0009307">
    <property type="term" value="P:DNA restriction-modification system"/>
    <property type="evidence" value="ECO:0007669"/>
    <property type="project" value="UniProtKB-KW"/>
</dbReference>